<keyword evidence="2" id="KW-0472">Membrane</keyword>
<dbReference type="InterPro" id="IPR000045">
    <property type="entry name" value="Prepilin_IV_endopep_pep"/>
</dbReference>
<feature type="transmembrane region" description="Helical" evidence="2">
    <location>
        <begin position="210"/>
        <end position="226"/>
    </location>
</feature>
<comment type="similarity">
    <text evidence="1">Belongs to the peptidase A24 family.</text>
</comment>
<dbReference type="PANTHER" id="PTHR30487">
    <property type="entry name" value="TYPE 4 PREPILIN-LIKE PROTEINS LEADER PEPTIDE-PROCESSING ENZYME"/>
    <property type="match status" value="1"/>
</dbReference>
<dbReference type="GO" id="GO:0006465">
    <property type="term" value="P:signal peptide processing"/>
    <property type="evidence" value="ECO:0007669"/>
    <property type="project" value="TreeGrafter"/>
</dbReference>
<evidence type="ECO:0000259" key="3">
    <source>
        <dbReference type="Pfam" id="PF01478"/>
    </source>
</evidence>
<proteinExistence type="inferred from homology"/>
<keyword evidence="2" id="KW-1133">Transmembrane helix</keyword>
<dbReference type="PANTHER" id="PTHR30487:SF0">
    <property type="entry name" value="PREPILIN LEADER PEPTIDASE_N-METHYLTRANSFERASE-RELATED"/>
    <property type="match status" value="1"/>
</dbReference>
<feature type="transmembrane region" description="Helical" evidence="2">
    <location>
        <begin position="6"/>
        <end position="25"/>
    </location>
</feature>
<dbReference type="Gene3D" id="1.20.120.1220">
    <property type="match status" value="1"/>
</dbReference>
<comment type="caution">
    <text evidence="4">The sequence shown here is derived from an EMBL/GenBank/DDBJ whole genome shotgun (WGS) entry which is preliminary data.</text>
</comment>
<evidence type="ECO:0000313" key="4">
    <source>
        <dbReference type="EMBL" id="GIF24988.1"/>
    </source>
</evidence>
<dbReference type="EMBL" id="BOMY01000050">
    <property type="protein sequence ID" value="GIF24988.1"/>
    <property type="molecule type" value="Genomic_DNA"/>
</dbReference>
<feature type="transmembrane region" description="Helical" evidence="2">
    <location>
        <begin position="167"/>
        <end position="190"/>
    </location>
</feature>
<dbReference type="Pfam" id="PF01478">
    <property type="entry name" value="Peptidase_A24"/>
    <property type="match status" value="1"/>
</dbReference>
<feature type="transmembrane region" description="Helical" evidence="2">
    <location>
        <begin position="90"/>
        <end position="106"/>
    </location>
</feature>
<protein>
    <recommendedName>
        <fullName evidence="3">Prepilin type IV endopeptidase peptidase domain-containing protein</fullName>
    </recommendedName>
</protein>
<evidence type="ECO:0000256" key="2">
    <source>
        <dbReference type="SAM" id="Phobius"/>
    </source>
</evidence>
<organism evidence="4 5">
    <name type="scientific">Paractinoplanes tereljensis</name>
    <dbReference type="NCBI Taxonomy" id="571912"/>
    <lineage>
        <taxon>Bacteria</taxon>
        <taxon>Bacillati</taxon>
        <taxon>Actinomycetota</taxon>
        <taxon>Actinomycetes</taxon>
        <taxon>Micromonosporales</taxon>
        <taxon>Micromonosporaceae</taxon>
        <taxon>Paractinoplanes</taxon>
    </lineage>
</organism>
<dbReference type="Proteomes" id="UP000623608">
    <property type="component" value="Unassembled WGS sequence"/>
</dbReference>
<dbReference type="GO" id="GO:0005886">
    <property type="term" value="C:plasma membrane"/>
    <property type="evidence" value="ECO:0007669"/>
    <property type="project" value="TreeGrafter"/>
</dbReference>
<dbReference type="GO" id="GO:0004190">
    <property type="term" value="F:aspartic-type endopeptidase activity"/>
    <property type="evidence" value="ECO:0007669"/>
    <property type="project" value="InterPro"/>
</dbReference>
<accession>A0A919NV87</accession>
<feature type="domain" description="Prepilin type IV endopeptidase peptidase" evidence="3">
    <location>
        <begin position="101"/>
        <end position="194"/>
    </location>
</feature>
<evidence type="ECO:0000313" key="5">
    <source>
        <dbReference type="Proteomes" id="UP000623608"/>
    </source>
</evidence>
<reference evidence="4" key="1">
    <citation type="submission" date="2021-01" db="EMBL/GenBank/DDBJ databases">
        <title>Whole genome shotgun sequence of Actinoplanes tereljensis NBRC 105297.</title>
        <authorList>
            <person name="Komaki H."/>
            <person name="Tamura T."/>
        </authorList>
    </citation>
    <scope>NUCLEOTIDE SEQUENCE</scope>
    <source>
        <strain evidence="4">NBRC 105297</strain>
    </source>
</reference>
<name>A0A919NV87_9ACTN</name>
<sequence length="229" mass="22952">MAPPLVIIAAAFGAATAAFLPRLAYRLAVGFADPTRLSCANCARPFPQGFPGWVRAGAACSCSGGYASALLGGGTVAAVLAIAVGPVPELPFYLLAAVPGLLLAMIDRRCLRLPDPLVGTLAVVVAVPLAILRPERIGLALVAAVAVLTTYTLLAFLGGLGLGDVKLAAVLALILGFAGWPAVVVGVLAAHLINGPIAVFRLLTGRRGPIAFGPALLAGALAGLALQQP</sequence>
<dbReference type="AlphaFoldDB" id="A0A919NV87"/>
<feature type="transmembrane region" description="Helical" evidence="2">
    <location>
        <begin position="113"/>
        <end position="131"/>
    </location>
</feature>
<evidence type="ECO:0000256" key="1">
    <source>
        <dbReference type="ARBA" id="ARBA00005801"/>
    </source>
</evidence>
<keyword evidence="2" id="KW-0812">Transmembrane</keyword>
<feature type="transmembrane region" description="Helical" evidence="2">
    <location>
        <begin position="65"/>
        <end position="84"/>
    </location>
</feature>
<keyword evidence="5" id="KW-1185">Reference proteome</keyword>
<feature type="transmembrane region" description="Helical" evidence="2">
    <location>
        <begin position="137"/>
        <end position="160"/>
    </location>
</feature>
<dbReference type="RefSeq" id="WP_239148013.1">
    <property type="nucleotide sequence ID" value="NZ_BOMY01000050.1"/>
</dbReference>
<gene>
    <name evidence="4" type="ORF">Ate02nite_77180</name>
</gene>
<dbReference type="InterPro" id="IPR050882">
    <property type="entry name" value="Prepilin_peptidase/N-MTase"/>
</dbReference>